<reference evidence="4" key="1">
    <citation type="submission" date="2025-08" db="UniProtKB">
        <authorList>
            <consortium name="RefSeq"/>
        </authorList>
    </citation>
    <scope>IDENTIFICATION</scope>
</reference>
<gene>
    <name evidence="4" type="primary">LOC105429248</name>
</gene>
<dbReference type="SUPFAM" id="SSF158832">
    <property type="entry name" value="Tex N-terminal region-like"/>
    <property type="match status" value="1"/>
</dbReference>
<dbReference type="FunFam" id="3.30.420.140:FF:000001">
    <property type="entry name" value="RNA-binding transcriptional accessory protein"/>
    <property type="match status" value="1"/>
</dbReference>
<dbReference type="Proteomes" id="UP000504615">
    <property type="component" value="Unplaced"/>
</dbReference>
<dbReference type="Gene3D" id="1.10.10.650">
    <property type="entry name" value="RuvA domain 2-like"/>
    <property type="match status" value="1"/>
</dbReference>
<dbReference type="SUPFAM" id="SSF47781">
    <property type="entry name" value="RuvA domain 2-like"/>
    <property type="match status" value="2"/>
</dbReference>
<dbReference type="InterPro" id="IPR012337">
    <property type="entry name" value="RNaseH-like_sf"/>
</dbReference>
<organism evidence="3 4">
    <name type="scientific">Pogonomyrmex barbatus</name>
    <name type="common">red harvester ant</name>
    <dbReference type="NCBI Taxonomy" id="144034"/>
    <lineage>
        <taxon>Eukaryota</taxon>
        <taxon>Metazoa</taxon>
        <taxon>Ecdysozoa</taxon>
        <taxon>Arthropoda</taxon>
        <taxon>Hexapoda</taxon>
        <taxon>Insecta</taxon>
        <taxon>Pterygota</taxon>
        <taxon>Neoptera</taxon>
        <taxon>Endopterygota</taxon>
        <taxon>Hymenoptera</taxon>
        <taxon>Apocrita</taxon>
        <taxon>Aculeata</taxon>
        <taxon>Formicoidea</taxon>
        <taxon>Formicidae</taxon>
        <taxon>Myrmicinae</taxon>
        <taxon>Pogonomyrmex</taxon>
    </lineage>
</organism>
<dbReference type="FunFam" id="1.10.10.650:FF:000001">
    <property type="entry name" value="S1 RNA-binding domain 1"/>
    <property type="match status" value="1"/>
</dbReference>
<keyword evidence="3" id="KW-1185">Reference proteome</keyword>
<dbReference type="Pfam" id="PF00575">
    <property type="entry name" value="S1"/>
    <property type="match status" value="1"/>
</dbReference>
<dbReference type="AlphaFoldDB" id="A0A8N1S6R3"/>
<sequence length="888" mass="100659">MRKLICWFDRTENAAMKRNLRSKCNQPIIELSDSDDDTYKISKKPKDEDYVIEEKKEKITVDKEEPIKRRVRKNVQSKDVKRKSVKRKNQEKSLETFSNKKPKLKASSSTDFTDAKVSQSQNQKDLIKTDIKENLKIKEKFNSSFSQCAEWTDVDYISEINNVDRRIVENVVKLFKEDNTIPFIARYRKNMTGSMEADQLRALLDSFEQAKIIKNRAATIIKSIDKLGKWSPELHSTITSTKSLADLEHIYSLYKPSVSRRLLAEKARALGLGSVSDAILQGQKIAPLIFLVDEQREGLRNEQEVRSGIVHIIADLISKDKQIFDRVTSLRKTSIIEIHTAECKTTEDSKNVNGRKYEQYFNFKSRVNAIKPHHILAINRAESQKIISVKIVIPDAFERAFKECCLSRYACQQEREMIHWDLLNESIDHAYKKLIKPQVIRRVRSETKENAEKASIEVFATNVKQLLLTPPVRGKIVLGIDPGYRHGCKLAVVSEQGNVLETAMIYPHNNPFKDPADALARLVNKYGCAIIALGNATACRETELFLTKVIKSEMFNTPNVMYTIVDECGASIYSCSPQAKSEFPDLDPNLVSAISIARRLQDPLAELVKIEPKHLGVGMYQHDLPEAQLTKTLSEVITEVVSFVGVDINTASLYLLQQVAGLTRSRSTSIIEWRTKNGPFKNREELLNVKGIGSKTYEQCAGFIRILPETATVSETMSERKKKSTSDFNPLDQTWIHPESYAIADKFVKHCQCKLNDIGTPAFIERINSQAGTGYGKLAAQFGTDETTMETIIKALSMQKDEDIRSKLSQPLFRNSVRRIEDLTVGTVLSGVVRNVTHFGSFVDVGVGKEGLIHVTRMKKDLHIGQRVEVKVVNVELTRQRIGLELMS</sequence>
<dbReference type="InterPro" id="IPR023319">
    <property type="entry name" value="Tex-like_HTH_dom_sf"/>
</dbReference>
<dbReference type="RefSeq" id="XP_025074584.1">
    <property type="nucleotide sequence ID" value="XM_025218799.1"/>
</dbReference>
<feature type="compositionally biased region" description="Polar residues" evidence="1">
    <location>
        <begin position="106"/>
        <end position="119"/>
    </location>
</feature>
<dbReference type="Pfam" id="PF16921">
    <property type="entry name" value="Tex_YqgF"/>
    <property type="match status" value="1"/>
</dbReference>
<dbReference type="Gene3D" id="3.30.420.140">
    <property type="entry name" value="YqgF/RNase H-like domain"/>
    <property type="match status" value="1"/>
</dbReference>
<evidence type="ECO:0000313" key="4">
    <source>
        <dbReference type="RefSeq" id="XP_025074584.1"/>
    </source>
</evidence>
<evidence type="ECO:0000259" key="2">
    <source>
        <dbReference type="PROSITE" id="PS50126"/>
    </source>
</evidence>
<protein>
    <submittedName>
        <fullName evidence="4">S1 RNA-binding domain-containing protein 1 isoform X1</fullName>
    </submittedName>
</protein>
<dbReference type="PROSITE" id="PS50126">
    <property type="entry name" value="S1"/>
    <property type="match status" value="1"/>
</dbReference>
<dbReference type="SMART" id="SM00316">
    <property type="entry name" value="S1"/>
    <property type="match status" value="1"/>
</dbReference>
<dbReference type="InterPro" id="IPR018974">
    <property type="entry name" value="Tex-like_N"/>
</dbReference>
<dbReference type="InterPro" id="IPR012340">
    <property type="entry name" value="NA-bd_OB-fold"/>
</dbReference>
<dbReference type="Gene3D" id="1.10.3500.10">
    <property type="entry name" value="Tex N-terminal region-like"/>
    <property type="match status" value="1"/>
</dbReference>
<name>A0A8N1S6R3_9HYME</name>
<dbReference type="GO" id="GO:0006139">
    <property type="term" value="P:nucleobase-containing compound metabolic process"/>
    <property type="evidence" value="ECO:0007669"/>
    <property type="project" value="InterPro"/>
</dbReference>
<dbReference type="InterPro" id="IPR041692">
    <property type="entry name" value="HHH_9"/>
</dbReference>
<dbReference type="GO" id="GO:0003729">
    <property type="term" value="F:mRNA binding"/>
    <property type="evidence" value="ECO:0007669"/>
    <property type="project" value="TreeGrafter"/>
</dbReference>
<dbReference type="InterPro" id="IPR010994">
    <property type="entry name" value="RuvA_2-like"/>
</dbReference>
<dbReference type="InterPro" id="IPR037027">
    <property type="entry name" value="YqgF/RNaseH-like_dom_sf"/>
</dbReference>
<dbReference type="Gene3D" id="2.40.50.140">
    <property type="entry name" value="Nucleic acid-binding proteins"/>
    <property type="match status" value="1"/>
</dbReference>
<feature type="domain" description="S1 motif" evidence="2">
    <location>
        <begin position="826"/>
        <end position="887"/>
    </location>
</feature>
<dbReference type="InterPro" id="IPR003029">
    <property type="entry name" value="S1_domain"/>
</dbReference>
<dbReference type="Pfam" id="PF12836">
    <property type="entry name" value="HHH_3"/>
    <property type="match status" value="1"/>
</dbReference>
<dbReference type="InterPro" id="IPR050437">
    <property type="entry name" value="Ribos_protein_bS1-like"/>
</dbReference>
<dbReference type="Pfam" id="PF09371">
    <property type="entry name" value="Tex_N"/>
    <property type="match status" value="1"/>
</dbReference>
<dbReference type="PANTHER" id="PTHR10724">
    <property type="entry name" value="30S RIBOSOMAL PROTEIN S1"/>
    <property type="match status" value="1"/>
</dbReference>
<dbReference type="OrthoDB" id="995477at2759"/>
<dbReference type="PANTHER" id="PTHR10724:SF10">
    <property type="entry name" value="S1 RNA-BINDING DOMAIN-CONTAINING PROTEIN 1"/>
    <property type="match status" value="1"/>
</dbReference>
<dbReference type="InterPro" id="IPR006641">
    <property type="entry name" value="YqgF/RNaseH-like_dom"/>
</dbReference>
<evidence type="ECO:0000313" key="3">
    <source>
        <dbReference type="Proteomes" id="UP000504615"/>
    </source>
</evidence>
<feature type="compositionally biased region" description="Basic residues" evidence="1">
    <location>
        <begin position="72"/>
        <end position="87"/>
    </location>
</feature>
<dbReference type="InterPro" id="IPR023323">
    <property type="entry name" value="Tex-like_dom_sf"/>
</dbReference>
<dbReference type="SUPFAM" id="SSF50249">
    <property type="entry name" value="Nucleic acid-binding proteins"/>
    <property type="match status" value="1"/>
</dbReference>
<accession>A0A8N1S6R3</accession>
<feature type="region of interest" description="Disordered" evidence="1">
    <location>
        <begin position="72"/>
        <end position="119"/>
    </location>
</feature>
<proteinExistence type="predicted"/>
<dbReference type="GeneID" id="105429248"/>
<dbReference type="InterPro" id="IPR055179">
    <property type="entry name" value="Tex-like_central_region"/>
</dbReference>
<dbReference type="Pfam" id="PF22706">
    <property type="entry name" value="Tex_central_region"/>
    <property type="match status" value="1"/>
</dbReference>
<dbReference type="GO" id="GO:0006412">
    <property type="term" value="P:translation"/>
    <property type="evidence" value="ECO:0007669"/>
    <property type="project" value="TreeGrafter"/>
</dbReference>
<evidence type="ECO:0000256" key="1">
    <source>
        <dbReference type="SAM" id="MobiDB-lite"/>
    </source>
</evidence>
<dbReference type="SMART" id="SM00732">
    <property type="entry name" value="YqgFc"/>
    <property type="match status" value="1"/>
</dbReference>
<dbReference type="GO" id="GO:0003735">
    <property type="term" value="F:structural constituent of ribosome"/>
    <property type="evidence" value="ECO:0007669"/>
    <property type="project" value="TreeGrafter"/>
</dbReference>
<dbReference type="Gene3D" id="1.10.150.310">
    <property type="entry name" value="Tex RuvX-like domain-like"/>
    <property type="match status" value="1"/>
</dbReference>
<dbReference type="Pfam" id="PF17674">
    <property type="entry name" value="HHH_9"/>
    <property type="match status" value="1"/>
</dbReference>
<dbReference type="InterPro" id="IPR032639">
    <property type="entry name" value="Tex_YqgF"/>
</dbReference>
<dbReference type="SUPFAM" id="SSF53098">
    <property type="entry name" value="Ribonuclease H-like"/>
    <property type="match status" value="1"/>
</dbReference>